<dbReference type="AlphaFoldDB" id="A0A5J4QSX5"/>
<proteinExistence type="predicted"/>
<reference evidence="1" key="1">
    <citation type="submission" date="2019-03" db="EMBL/GenBank/DDBJ databases">
        <title>Single cell metagenomics reveals metabolic interactions within the superorganism composed of flagellate Streblomastix strix and complex community of Bacteroidetes bacteria on its surface.</title>
        <authorList>
            <person name="Treitli S.C."/>
            <person name="Kolisko M."/>
            <person name="Husnik F."/>
            <person name="Keeling P."/>
            <person name="Hampl V."/>
        </authorList>
    </citation>
    <scope>NUCLEOTIDE SEQUENCE</scope>
    <source>
        <strain evidence="1">STM</strain>
    </source>
</reference>
<organism evidence="1">
    <name type="scientific">termite gut metagenome</name>
    <dbReference type="NCBI Taxonomy" id="433724"/>
    <lineage>
        <taxon>unclassified sequences</taxon>
        <taxon>metagenomes</taxon>
        <taxon>organismal metagenomes</taxon>
    </lineage>
</organism>
<feature type="non-terminal residue" evidence="1">
    <location>
        <position position="84"/>
    </location>
</feature>
<gene>
    <name evidence="1" type="ORF">EZS27_026412</name>
</gene>
<sequence length="84" mass="10191">MIAGYLAKDTTEFGLQYNSQLRPEFSRTVASASWSYKWTRQRQAQHRIDLIDINYLYMPWKSEQFIKDYLTDGQNYVMEYNYKD</sequence>
<accession>A0A5J4QSX5</accession>
<dbReference type="EMBL" id="SNRY01002618">
    <property type="protein sequence ID" value="KAA6324238.1"/>
    <property type="molecule type" value="Genomic_DNA"/>
</dbReference>
<protein>
    <submittedName>
        <fullName evidence="1">Uncharacterized protein</fullName>
    </submittedName>
</protein>
<comment type="caution">
    <text evidence="1">The sequence shown here is derived from an EMBL/GenBank/DDBJ whole genome shotgun (WGS) entry which is preliminary data.</text>
</comment>
<name>A0A5J4QSX5_9ZZZZ</name>
<evidence type="ECO:0000313" key="1">
    <source>
        <dbReference type="EMBL" id="KAA6324238.1"/>
    </source>
</evidence>